<dbReference type="VEuPathDB" id="VectorBase:AALF010349"/>
<reference evidence="2" key="1">
    <citation type="journal article" date="2014" name="PLoS Negl. Trop. Dis.">
        <title>Identification and characterization of seminal fluid proteins in the Asian tiger mosquito, Aedes albopictus.</title>
        <authorList>
            <person name="Boes K.E."/>
            <person name="Ribeiro J.M."/>
            <person name="Wong A."/>
            <person name="Harrington L.C."/>
            <person name="Wolfner M.F."/>
            <person name="Sirot L.K."/>
        </authorList>
    </citation>
    <scope>NUCLEOTIDE SEQUENCE</scope>
    <source>
        <tissue evidence="2">Reproductive organs</tissue>
    </source>
</reference>
<feature type="compositionally biased region" description="Basic residues" evidence="1">
    <location>
        <begin position="79"/>
        <end position="104"/>
    </location>
</feature>
<feature type="compositionally biased region" description="Basic residues" evidence="1">
    <location>
        <begin position="1"/>
        <end position="11"/>
    </location>
</feature>
<evidence type="ECO:0000256" key="1">
    <source>
        <dbReference type="SAM" id="MobiDB-lite"/>
    </source>
</evidence>
<dbReference type="Pfam" id="PF06382">
    <property type="entry name" value="Protamine_like"/>
    <property type="match status" value="1"/>
</dbReference>
<feature type="region of interest" description="Disordered" evidence="1">
    <location>
        <begin position="72"/>
        <end position="104"/>
    </location>
</feature>
<dbReference type="AlphaFoldDB" id="A0A023ECV4"/>
<name>A0A023ECV4_AEDAL</name>
<dbReference type="GO" id="GO:0035092">
    <property type="term" value="P:sperm DNA condensation"/>
    <property type="evidence" value="ECO:0007669"/>
    <property type="project" value="InterPro"/>
</dbReference>
<proteinExistence type="evidence at transcript level"/>
<dbReference type="InterPro" id="IPR024460">
    <property type="entry name" value="Protamine-like"/>
</dbReference>
<protein>
    <submittedName>
        <fullName evidence="2">Putative splicing factor sr protein superfamily</fullName>
    </submittedName>
</protein>
<accession>A0A023ECV4</accession>
<dbReference type="SUPFAM" id="SSF47095">
    <property type="entry name" value="HMG-box"/>
    <property type="match status" value="1"/>
</dbReference>
<dbReference type="EMBL" id="GAPW01006375">
    <property type="protein sequence ID" value="JAC07223.1"/>
    <property type="molecule type" value="mRNA"/>
</dbReference>
<feature type="region of interest" description="Disordered" evidence="1">
    <location>
        <begin position="1"/>
        <end position="22"/>
    </location>
</feature>
<dbReference type="GO" id="GO:0005634">
    <property type="term" value="C:nucleus"/>
    <property type="evidence" value="ECO:0007669"/>
    <property type="project" value="UniProtKB-ARBA"/>
</dbReference>
<dbReference type="Gene3D" id="1.10.30.10">
    <property type="entry name" value="High mobility group box domain"/>
    <property type="match status" value="1"/>
</dbReference>
<organism evidence="2">
    <name type="scientific">Aedes albopictus</name>
    <name type="common">Asian tiger mosquito</name>
    <name type="synonym">Stegomyia albopicta</name>
    <dbReference type="NCBI Taxonomy" id="7160"/>
    <lineage>
        <taxon>Eukaryota</taxon>
        <taxon>Metazoa</taxon>
        <taxon>Ecdysozoa</taxon>
        <taxon>Arthropoda</taxon>
        <taxon>Hexapoda</taxon>
        <taxon>Insecta</taxon>
        <taxon>Pterygota</taxon>
        <taxon>Neoptera</taxon>
        <taxon>Endopterygota</taxon>
        <taxon>Diptera</taxon>
        <taxon>Nematocera</taxon>
        <taxon>Culicoidea</taxon>
        <taxon>Culicidae</taxon>
        <taxon>Culicinae</taxon>
        <taxon>Aedini</taxon>
        <taxon>Aedes</taxon>
        <taxon>Stegomyia</taxon>
    </lineage>
</organism>
<dbReference type="InterPro" id="IPR036910">
    <property type="entry name" value="HMG_box_dom_sf"/>
</dbReference>
<sequence length="104" mass="12238">MANGCPRRRSSSCRPGKTSRNPYINFLRDYRKKHCGLHPVEVIRQGACAWNRLSDQQRLPYIRTAFYRPIRREPCSSTRGRRSRSRGRSASRGSSRSRSRSRRR</sequence>
<evidence type="ECO:0000313" key="2">
    <source>
        <dbReference type="EMBL" id="JAC07223.1"/>
    </source>
</evidence>